<dbReference type="Gene3D" id="3.30.450.40">
    <property type="match status" value="1"/>
</dbReference>
<sequence>MKKYLEIFSKKIRREPSTAGSDWPVVLDMLEVVAKPLVTVDEKRFFHRSLVSTLQKMITLRNVPVYLFHHHRSEGNLWYDAQKDGSISLSATKKYEALIELQPFFTKQESLPQKQEIDAITGNGSVKALTLFQFFHEYDYLLFCTISNAEVNDFFRLVQKLVTELKNKLELHNRITRLTGDIHSSKRALNDYRMKLRETERSLKKRIYEINNLLEISSELYSILEFDQLISSALLTIVGQLGCQRAFALLFDAQKNSFTRYYTKGYEAAANEDVEFVVDDPLVSYFIENQRPVKLQELEKLARLKKFAKKLNALQMDIIAPVVHSNRLIGIIGCGSRLYDGQFDQSDYQIFALLVSIISISISNAEMYENVKKMSFTDAMTSLNNYRYFETRLREELNRARRNDTTVSLLMLDIDHFKNYNDTLGHQAGDEALRVMGWILRSAVRDEDVVNRYGGEEFSIILPGLDKKVLPILAERIRQKVEEHPFYKEHIQPGERITVSLGGANFPEDADSFDKLVECADVSLYASKKAGRNRFTLYKKSLTKKD</sequence>
<protein>
    <recommendedName>
        <fullName evidence="1">diguanylate cyclase</fullName>
        <ecNumber evidence="1">2.7.7.65</ecNumber>
    </recommendedName>
</protein>
<dbReference type="SUPFAM" id="SSF55781">
    <property type="entry name" value="GAF domain-like"/>
    <property type="match status" value="1"/>
</dbReference>
<comment type="catalytic activity">
    <reaction evidence="2">
        <text>2 GTP = 3',3'-c-di-GMP + 2 diphosphate</text>
        <dbReference type="Rhea" id="RHEA:24898"/>
        <dbReference type="ChEBI" id="CHEBI:33019"/>
        <dbReference type="ChEBI" id="CHEBI:37565"/>
        <dbReference type="ChEBI" id="CHEBI:58805"/>
        <dbReference type="EC" id="2.7.7.65"/>
    </reaction>
</comment>
<proteinExistence type="predicted"/>
<comment type="caution">
    <text evidence="4">The sequence shown here is derived from an EMBL/GenBank/DDBJ whole genome shotgun (WGS) entry which is preliminary data.</text>
</comment>
<evidence type="ECO:0000256" key="2">
    <source>
        <dbReference type="ARBA" id="ARBA00034247"/>
    </source>
</evidence>
<dbReference type="Pfam" id="PF00990">
    <property type="entry name" value="GGDEF"/>
    <property type="match status" value="1"/>
</dbReference>
<dbReference type="InterPro" id="IPR000160">
    <property type="entry name" value="GGDEF_dom"/>
</dbReference>
<evidence type="ECO:0000313" key="4">
    <source>
        <dbReference type="EMBL" id="HGY56626.1"/>
    </source>
</evidence>
<dbReference type="InterPro" id="IPR043128">
    <property type="entry name" value="Rev_trsase/Diguanyl_cyclase"/>
</dbReference>
<dbReference type="PROSITE" id="PS50887">
    <property type="entry name" value="GGDEF"/>
    <property type="match status" value="1"/>
</dbReference>
<evidence type="ECO:0000259" key="3">
    <source>
        <dbReference type="PROSITE" id="PS50887"/>
    </source>
</evidence>
<dbReference type="EC" id="2.7.7.65" evidence="1"/>
<dbReference type="SUPFAM" id="SSF55073">
    <property type="entry name" value="Nucleotide cyclase"/>
    <property type="match status" value="1"/>
</dbReference>
<dbReference type="GO" id="GO:0052621">
    <property type="term" value="F:diguanylate cyclase activity"/>
    <property type="evidence" value="ECO:0007669"/>
    <property type="project" value="UniProtKB-EC"/>
</dbReference>
<dbReference type="InterPro" id="IPR029016">
    <property type="entry name" value="GAF-like_dom_sf"/>
</dbReference>
<dbReference type="AlphaFoldDB" id="A0A7V4WWM2"/>
<dbReference type="GO" id="GO:0043709">
    <property type="term" value="P:cell adhesion involved in single-species biofilm formation"/>
    <property type="evidence" value="ECO:0007669"/>
    <property type="project" value="TreeGrafter"/>
</dbReference>
<dbReference type="Proteomes" id="UP000885779">
    <property type="component" value="Unassembled WGS sequence"/>
</dbReference>
<dbReference type="GO" id="GO:0005886">
    <property type="term" value="C:plasma membrane"/>
    <property type="evidence" value="ECO:0007669"/>
    <property type="project" value="TreeGrafter"/>
</dbReference>
<dbReference type="Pfam" id="PF13185">
    <property type="entry name" value="GAF_2"/>
    <property type="match status" value="1"/>
</dbReference>
<evidence type="ECO:0000256" key="1">
    <source>
        <dbReference type="ARBA" id="ARBA00012528"/>
    </source>
</evidence>
<dbReference type="InterPro" id="IPR050469">
    <property type="entry name" value="Diguanylate_Cyclase"/>
</dbReference>
<dbReference type="CDD" id="cd01949">
    <property type="entry name" value="GGDEF"/>
    <property type="match status" value="1"/>
</dbReference>
<dbReference type="InterPro" id="IPR029787">
    <property type="entry name" value="Nucleotide_cyclase"/>
</dbReference>
<reference evidence="4" key="1">
    <citation type="journal article" date="2020" name="mSystems">
        <title>Genome- and Community-Level Interaction Insights into Carbon Utilization and Element Cycling Functions of Hydrothermarchaeota in Hydrothermal Sediment.</title>
        <authorList>
            <person name="Zhou Z."/>
            <person name="Liu Y."/>
            <person name="Xu W."/>
            <person name="Pan J."/>
            <person name="Luo Z.H."/>
            <person name="Li M."/>
        </authorList>
    </citation>
    <scope>NUCLEOTIDE SEQUENCE [LARGE SCALE GENOMIC DNA]</scope>
    <source>
        <strain evidence="4">HyVt-577</strain>
    </source>
</reference>
<dbReference type="NCBIfam" id="TIGR00254">
    <property type="entry name" value="GGDEF"/>
    <property type="match status" value="1"/>
</dbReference>
<feature type="domain" description="GGDEF" evidence="3">
    <location>
        <begin position="405"/>
        <end position="540"/>
    </location>
</feature>
<dbReference type="FunFam" id="3.30.70.270:FF:000001">
    <property type="entry name" value="Diguanylate cyclase domain protein"/>
    <property type="match status" value="1"/>
</dbReference>
<dbReference type="SMART" id="SM00267">
    <property type="entry name" value="GGDEF"/>
    <property type="match status" value="1"/>
</dbReference>
<accession>A0A7V4WWM2</accession>
<organism evidence="4">
    <name type="scientific">Caldithrix abyssi</name>
    <dbReference type="NCBI Taxonomy" id="187145"/>
    <lineage>
        <taxon>Bacteria</taxon>
        <taxon>Pseudomonadati</taxon>
        <taxon>Calditrichota</taxon>
        <taxon>Calditrichia</taxon>
        <taxon>Calditrichales</taxon>
        <taxon>Calditrichaceae</taxon>
        <taxon>Caldithrix</taxon>
    </lineage>
</organism>
<dbReference type="GO" id="GO:1902201">
    <property type="term" value="P:negative regulation of bacterial-type flagellum-dependent cell motility"/>
    <property type="evidence" value="ECO:0007669"/>
    <property type="project" value="TreeGrafter"/>
</dbReference>
<dbReference type="EMBL" id="DRQG01000118">
    <property type="protein sequence ID" value="HGY56626.1"/>
    <property type="molecule type" value="Genomic_DNA"/>
</dbReference>
<name>A0A7V4WWM2_CALAY</name>
<dbReference type="Gene3D" id="3.30.70.270">
    <property type="match status" value="1"/>
</dbReference>
<dbReference type="InterPro" id="IPR003018">
    <property type="entry name" value="GAF"/>
</dbReference>
<dbReference type="PANTHER" id="PTHR45138">
    <property type="entry name" value="REGULATORY COMPONENTS OF SENSORY TRANSDUCTION SYSTEM"/>
    <property type="match status" value="1"/>
</dbReference>
<dbReference type="PANTHER" id="PTHR45138:SF9">
    <property type="entry name" value="DIGUANYLATE CYCLASE DGCM-RELATED"/>
    <property type="match status" value="1"/>
</dbReference>
<gene>
    <name evidence="4" type="ORF">ENK44_13030</name>
</gene>
<dbReference type="SMART" id="SM00065">
    <property type="entry name" value="GAF"/>
    <property type="match status" value="1"/>
</dbReference>